<dbReference type="AlphaFoldDB" id="A0A3N2DQB3"/>
<dbReference type="Gene3D" id="1.10.760.10">
    <property type="entry name" value="Cytochrome c-like domain"/>
    <property type="match status" value="1"/>
</dbReference>
<name>A0A3N2DQB3_9GAMM</name>
<dbReference type="OrthoDB" id="9805202at2"/>
<dbReference type="GO" id="GO:0009055">
    <property type="term" value="F:electron transfer activity"/>
    <property type="evidence" value="ECO:0007669"/>
    <property type="project" value="InterPro"/>
</dbReference>
<comment type="caution">
    <text evidence="2">The sequence shown here is derived from an EMBL/GenBank/DDBJ whole genome shotgun (WGS) entry which is preliminary data.</text>
</comment>
<dbReference type="InterPro" id="IPR051200">
    <property type="entry name" value="Host-pathogen_enzymatic-act"/>
</dbReference>
<dbReference type="Proteomes" id="UP000275394">
    <property type="component" value="Unassembled WGS sequence"/>
</dbReference>
<dbReference type="InterPro" id="IPR015943">
    <property type="entry name" value="WD40/YVTN_repeat-like_dom_sf"/>
</dbReference>
<dbReference type="SUPFAM" id="SSF46626">
    <property type="entry name" value="Cytochrome c"/>
    <property type="match status" value="2"/>
</dbReference>
<dbReference type="SUPFAM" id="SSF63829">
    <property type="entry name" value="Calcium-dependent phosphotriesterase"/>
    <property type="match status" value="1"/>
</dbReference>
<dbReference type="GO" id="GO:0020037">
    <property type="term" value="F:heme binding"/>
    <property type="evidence" value="ECO:0007669"/>
    <property type="project" value="InterPro"/>
</dbReference>
<reference evidence="2 3" key="1">
    <citation type="submission" date="2018-11" db="EMBL/GenBank/DDBJ databases">
        <title>Genomic Encyclopedia of Type Strains, Phase IV (KMG-IV): sequencing the most valuable type-strain genomes for metagenomic binning, comparative biology and taxonomic classification.</title>
        <authorList>
            <person name="Goeker M."/>
        </authorList>
    </citation>
    <scope>NUCLEOTIDE SEQUENCE [LARGE SCALE GENOMIC DNA]</scope>
    <source>
        <strain evidence="2 3">DSM 100316</strain>
    </source>
</reference>
<dbReference type="Gene3D" id="2.130.10.10">
    <property type="entry name" value="YVTN repeat-like/Quinoprotein amine dehydrogenase"/>
    <property type="match status" value="2"/>
</dbReference>
<dbReference type="PANTHER" id="PTHR47197:SF3">
    <property type="entry name" value="DIHYDRO-HEME D1 DEHYDROGENASE"/>
    <property type="match status" value="1"/>
</dbReference>
<feature type="signal peptide" evidence="1">
    <location>
        <begin position="1"/>
        <end position="27"/>
    </location>
</feature>
<organism evidence="2 3">
    <name type="scientific">Sinobacterium caligoides</name>
    <dbReference type="NCBI Taxonomy" id="933926"/>
    <lineage>
        <taxon>Bacteria</taxon>
        <taxon>Pseudomonadati</taxon>
        <taxon>Pseudomonadota</taxon>
        <taxon>Gammaproteobacteria</taxon>
        <taxon>Cellvibrionales</taxon>
        <taxon>Spongiibacteraceae</taxon>
        <taxon>Sinobacterium</taxon>
    </lineage>
</organism>
<keyword evidence="3" id="KW-1185">Reference proteome</keyword>
<proteinExistence type="predicted"/>
<dbReference type="EMBL" id="RKHR01000004">
    <property type="protein sequence ID" value="ROS02021.1"/>
    <property type="molecule type" value="Genomic_DNA"/>
</dbReference>
<evidence type="ECO:0008006" key="4">
    <source>
        <dbReference type="Google" id="ProtNLM"/>
    </source>
</evidence>
<accession>A0A3N2DQB3</accession>
<evidence type="ECO:0000256" key="1">
    <source>
        <dbReference type="SAM" id="SignalP"/>
    </source>
</evidence>
<sequence>MSSCSKEVWGCIAASVLAASFSTASIASPVTSKKLISNPVFSCQQTQENENFINYESGQVRPIALSADGSLLFVANTPANCLEIYSTKGKKLSRISAVQVGLEPVSVAVRNNHEVWVVNHLSDSISVVDIQGTPRIKKTLLVGDEPRDIVFAGPKKNRAFITTAHRGQNHSGFKLEDLRTPGISRADVWVFDAKHTGRELGGTPETILPLFADTPRALTVSADGNTVYAASFLSGNQTAVAPTSYVTGKKPEPNASTDGTPAPDTALIVRYNGSKWVDEENTDWSHAIAFNLPDNDVFEIDASASIPTLKKSYSHVGTTLFNMAVNPVSGAVYVSNTEARNEVRFEGPGTDSTTVRGHFAENRITVIKDDTVTPVHLNAHVDYSLAMGDAIPAEEKAKSLAQPVNMVVSKDGKTLIMSAFSSGRVALIDTKRLDKGKYRADASKQIKVPGGPTGLALSNNGKKLYVYSRFDNVVSVINLAKQKVRSTVALYNPEPAHVKDGRPILYDADYTSSNGTSSCGGCHIYGDADALAWDLGNPNEELHENLLEISPGNNIFPLKSNMFHPLKGPMTTQTFRGISDSGPMHWRGDRQGLNPVAGESRESAAFKEFGGAFVALVGRETELPKEDLQSFTDFVLSITSSPNPIRNLDNSLTDSQASGRDLYFNRPSSQGVSSCNDCHELDAAEKRFGTDGMVTNEGAGISQDFKVSQLRNMYQKVGMFGSSFLGAPHAGDQIRGFGYLHDGMVATLDDFVLSGAFEWEDDQQGRDVADFVLAFDTENPPIHGQQVTLSQRNKKASAARVDLLVEQAKQGVCSLAASGIIAGHAYYGVLAADGNFHAEGFPAFSDKGLRIISMLPKQQMTYTCLPKGLVAL</sequence>
<feature type="chain" id="PRO_5018297556" description="YVTN family beta-propeller protein" evidence="1">
    <location>
        <begin position="28"/>
        <end position="872"/>
    </location>
</feature>
<evidence type="ECO:0000313" key="2">
    <source>
        <dbReference type="EMBL" id="ROS02021.1"/>
    </source>
</evidence>
<keyword evidence="1" id="KW-0732">Signal</keyword>
<gene>
    <name evidence="2" type="ORF">EDC56_2471</name>
</gene>
<dbReference type="InterPro" id="IPR036909">
    <property type="entry name" value="Cyt_c-like_dom_sf"/>
</dbReference>
<evidence type="ECO:0000313" key="3">
    <source>
        <dbReference type="Proteomes" id="UP000275394"/>
    </source>
</evidence>
<dbReference type="PANTHER" id="PTHR47197">
    <property type="entry name" value="PROTEIN NIRF"/>
    <property type="match status" value="1"/>
</dbReference>
<protein>
    <recommendedName>
        <fullName evidence="4">YVTN family beta-propeller protein</fullName>
    </recommendedName>
</protein>
<dbReference type="RefSeq" id="WP_123712761.1">
    <property type="nucleotide sequence ID" value="NZ_RKHR01000004.1"/>
</dbReference>